<dbReference type="InterPro" id="IPR013792">
    <property type="entry name" value="RNA3'P_cycl/enolpyr_Trfase_a/b"/>
</dbReference>
<evidence type="ECO:0000256" key="2">
    <source>
        <dbReference type="ARBA" id="ARBA00007089"/>
    </source>
</evidence>
<dbReference type="Proteomes" id="UP001626550">
    <property type="component" value="Unassembled WGS sequence"/>
</dbReference>
<dbReference type="InterPro" id="IPR016443">
    <property type="entry name" value="RNA3'_term_phos_cyc_type_2"/>
</dbReference>
<feature type="domain" description="RNA 3'-terminal phosphate cyclase insert" evidence="6">
    <location>
        <begin position="186"/>
        <end position="291"/>
    </location>
</feature>
<dbReference type="AlphaFoldDB" id="A0ABD2QE37"/>
<comment type="similarity">
    <text evidence="2">Belongs to the RNA 3'-terminal cyclase family. Type 2 subfamily.</text>
</comment>
<gene>
    <name evidence="7" type="primary">RCL1</name>
    <name evidence="7" type="ORF">Ciccas_004343</name>
</gene>
<name>A0ABD2QE37_9PLAT</name>
<dbReference type="GO" id="GO:0042254">
    <property type="term" value="P:ribosome biogenesis"/>
    <property type="evidence" value="ECO:0007669"/>
    <property type="project" value="UniProtKB-KW"/>
</dbReference>
<keyword evidence="4" id="KW-0539">Nucleus</keyword>
<protein>
    <submittedName>
        <fullName evidence="7">rRNA-processing endoribonuclease</fullName>
    </submittedName>
</protein>
<sequence length="379" mass="41762">MRINQTFFGETNLREKLCFSLITAKAIRIVQIRSKSTDPGINKAEECFLNLLIKISNGTTIRINDTGTNINFIPGTLIGLKNNETIKCEKSRGIAYYLEPLLLLSFFCKDNVDVNLSGVTDCESDLSVDLIRKTWLPIVKKFVGAAAASEISIRVVKRGLQPFGGGIVHVISKPVNVIIPNQLVFPGKIHKIRGIAWTCNSNRTHANQMIAAAKEILLKCLTNVYINIENVTQDGVGKSLGFGITLWAESKEGAFYSAQAISEPQTPGQYSKPTIPHDLGIQAAGNLLQEIYNGGFVDRGFQSFILTLMSLEGGRNINQLCIGNPTPYSIETLRLINTFLGVKFHLKYIEEDETLDNVPSRIIATCISSGLQNTSRTLR</sequence>
<dbReference type="InterPro" id="IPR037136">
    <property type="entry name" value="RNA3'_phos_cyclase_dom_sf"/>
</dbReference>
<comment type="caution">
    <text evidence="7">The sequence shown here is derived from an EMBL/GenBank/DDBJ whole genome shotgun (WGS) entry which is preliminary data.</text>
</comment>
<dbReference type="InterPro" id="IPR036553">
    <property type="entry name" value="RPTC_insert"/>
</dbReference>
<dbReference type="GO" id="GO:0005730">
    <property type="term" value="C:nucleolus"/>
    <property type="evidence" value="ECO:0007669"/>
    <property type="project" value="UniProtKB-SubCell"/>
</dbReference>
<proteinExistence type="inferred from homology"/>
<dbReference type="Pfam" id="PF05189">
    <property type="entry name" value="RTC_insert"/>
    <property type="match status" value="1"/>
</dbReference>
<feature type="domain" description="RNA 3'-terminal phosphate cyclase" evidence="5">
    <location>
        <begin position="8"/>
        <end position="345"/>
    </location>
</feature>
<keyword evidence="8" id="KW-1185">Reference proteome</keyword>
<dbReference type="InterPro" id="IPR023797">
    <property type="entry name" value="RNA3'_phos_cyclase_dom"/>
</dbReference>
<dbReference type="Gene3D" id="3.30.360.20">
    <property type="entry name" value="RNA 3'-terminal phosphate cyclase, insert domain"/>
    <property type="match status" value="1"/>
</dbReference>
<keyword evidence="3" id="KW-0690">Ribosome biogenesis</keyword>
<evidence type="ECO:0000259" key="5">
    <source>
        <dbReference type="Pfam" id="PF01137"/>
    </source>
</evidence>
<dbReference type="PROSITE" id="PS01287">
    <property type="entry name" value="RTC"/>
    <property type="match status" value="1"/>
</dbReference>
<accession>A0ABD2QE37</accession>
<organism evidence="7 8">
    <name type="scientific">Cichlidogyrus casuarinus</name>
    <dbReference type="NCBI Taxonomy" id="1844966"/>
    <lineage>
        <taxon>Eukaryota</taxon>
        <taxon>Metazoa</taxon>
        <taxon>Spiralia</taxon>
        <taxon>Lophotrochozoa</taxon>
        <taxon>Platyhelminthes</taxon>
        <taxon>Monogenea</taxon>
        <taxon>Monopisthocotylea</taxon>
        <taxon>Dactylogyridea</taxon>
        <taxon>Ancyrocephalidae</taxon>
        <taxon>Cichlidogyrus</taxon>
    </lineage>
</organism>
<evidence type="ECO:0000256" key="3">
    <source>
        <dbReference type="ARBA" id="ARBA00022517"/>
    </source>
</evidence>
<dbReference type="PANTHER" id="PTHR11096:SF1">
    <property type="entry name" value="RNA 3'-TERMINAL PHOSPHATE CYCLASE-LIKE PROTEIN"/>
    <property type="match status" value="1"/>
</dbReference>
<evidence type="ECO:0000256" key="4">
    <source>
        <dbReference type="ARBA" id="ARBA00023242"/>
    </source>
</evidence>
<dbReference type="InterPro" id="IPR000228">
    <property type="entry name" value="RNA3'_term_phos_cyc"/>
</dbReference>
<dbReference type="InterPro" id="IPR020719">
    <property type="entry name" value="RNA3'_term_phos_cycl-like_CS"/>
</dbReference>
<reference evidence="7 8" key="1">
    <citation type="submission" date="2024-11" db="EMBL/GenBank/DDBJ databases">
        <title>Adaptive evolution of stress response genes in parasites aligns with host niche diversity.</title>
        <authorList>
            <person name="Hahn C."/>
            <person name="Resl P."/>
        </authorList>
    </citation>
    <scope>NUCLEOTIDE SEQUENCE [LARGE SCALE GENOMIC DNA]</scope>
    <source>
        <strain evidence="7">EGGRZ-B1_66</strain>
        <tissue evidence="7">Body</tissue>
    </source>
</reference>
<evidence type="ECO:0000256" key="1">
    <source>
        <dbReference type="ARBA" id="ARBA00004604"/>
    </source>
</evidence>
<dbReference type="Gene3D" id="3.65.10.20">
    <property type="entry name" value="RNA 3'-terminal phosphate cyclase domain"/>
    <property type="match status" value="1"/>
</dbReference>
<evidence type="ECO:0000313" key="7">
    <source>
        <dbReference type="EMBL" id="KAL3317006.1"/>
    </source>
</evidence>
<dbReference type="Pfam" id="PF01137">
    <property type="entry name" value="RTC"/>
    <property type="match status" value="1"/>
</dbReference>
<dbReference type="PANTHER" id="PTHR11096">
    <property type="entry name" value="RNA 3' TERMINAL PHOSPHATE CYCLASE"/>
    <property type="match status" value="1"/>
</dbReference>
<comment type="subcellular location">
    <subcellularLocation>
        <location evidence="1">Nucleus</location>
        <location evidence="1">Nucleolus</location>
    </subcellularLocation>
</comment>
<dbReference type="SUPFAM" id="SSF55205">
    <property type="entry name" value="EPT/RTPC-like"/>
    <property type="match status" value="1"/>
</dbReference>
<dbReference type="InterPro" id="IPR013791">
    <property type="entry name" value="RNA3'-term_phos_cycl_insert"/>
</dbReference>
<evidence type="ECO:0000259" key="6">
    <source>
        <dbReference type="Pfam" id="PF05189"/>
    </source>
</evidence>
<dbReference type="NCBIfam" id="TIGR03400">
    <property type="entry name" value="18S_RNA_Rcl1p"/>
    <property type="match status" value="1"/>
</dbReference>
<dbReference type="EMBL" id="JBJKFK010000448">
    <property type="protein sequence ID" value="KAL3317006.1"/>
    <property type="molecule type" value="Genomic_DNA"/>
</dbReference>
<evidence type="ECO:0000313" key="8">
    <source>
        <dbReference type="Proteomes" id="UP001626550"/>
    </source>
</evidence>